<feature type="domain" description="HTH lysR-type" evidence="5">
    <location>
        <begin position="1"/>
        <end position="61"/>
    </location>
</feature>
<accession>A0A178J481</accession>
<reference evidence="6" key="2">
    <citation type="submission" date="2022-11" db="EMBL/GenBank/DDBJ databases">
        <title>Role of the vibriolysin VemA secreted by the emergent pathogen Vibrio europaeus in the colonization of Manila clam mucus.</title>
        <authorList>
            <person name="Martinez C."/>
            <person name="Rodriguez S."/>
            <person name="Vences A."/>
            <person name="Barja J.L."/>
            <person name="Toranzo A.E."/>
            <person name="Dubert J."/>
        </authorList>
    </citation>
    <scope>NUCLEOTIDE SEQUENCE</scope>
    <source>
        <strain evidence="6">3454</strain>
    </source>
</reference>
<sequence>MEIKWLPYLPIYVALCEEKSIAGAARRLSCSNAHVSRQLRQLEALLSVQLIHRTTRQFNLTYDGVEFYKQAKHLLESAEVINEKLCLSENAAGKLRVAASASFGSLLLTEPLVEFYRTYPDIKIEVIFTETPFDLIEAGFDVAFFLTDTPPEGYVGHRLGSLDCKPYAHQQYVKQHGQITHPNELHTLTHILYKNTDLTLDHWTFHHATGNEKADIKLTGGFSVNLVSSMVDAMVKGCGLAMLDEFALSKLPQTERQQVVQLLPEWQTSAILPLYILYPKRQHLPKRTRLFVEFFRNSLEHILPQAQKKKDAQSRERLS</sequence>
<keyword evidence="3" id="KW-0238">DNA-binding</keyword>
<dbReference type="Proteomes" id="UP000094761">
    <property type="component" value="Unassembled WGS sequence"/>
</dbReference>
<evidence type="ECO:0000256" key="2">
    <source>
        <dbReference type="ARBA" id="ARBA00023015"/>
    </source>
</evidence>
<keyword evidence="4" id="KW-0804">Transcription</keyword>
<dbReference type="InterPro" id="IPR036390">
    <property type="entry name" value="WH_DNA-bd_sf"/>
</dbReference>
<dbReference type="OrthoDB" id="9785745at2"/>
<dbReference type="GO" id="GO:0003700">
    <property type="term" value="F:DNA-binding transcription factor activity"/>
    <property type="evidence" value="ECO:0007669"/>
    <property type="project" value="InterPro"/>
</dbReference>
<evidence type="ECO:0000256" key="3">
    <source>
        <dbReference type="ARBA" id="ARBA00023125"/>
    </source>
</evidence>
<evidence type="ECO:0000256" key="1">
    <source>
        <dbReference type="ARBA" id="ARBA00009437"/>
    </source>
</evidence>
<organism evidence="7 8">
    <name type="scientific">Vibrio europaeus</name>
    <dbReference type="NCBI Taxonomy" id="300876"/>
    <lineage>
        <taxon>Bacteria</taxon>
        <taxon>Pseudomonadati</taxon>
        <taxon>Pseudomonadota</taxon>
        <taxon>Gammaproteobacteria</taxon>
        <taxon>Vibrionales</taxon>
        <taxon>Vibrionaceae</taxon>
        <taxon>Vibrio</taxon>
        <taxon>Vibrio oreintalis group</taxon>
    </lineage>
</organism>
<evidence type="ECO:0000313" key="7">
    <source>
        <dbReference type="EMBL" id="OAM96883.1"/>
    </source>
</evidence>
<dbReference type="Pfam" id="PF00126">
    <property type="entry name" value="HTH_1"/>
    <property type="match status" value="1"/>
</dbReference>
<dbReference type="GO" id="GO:0043565">
    <property type="term" value="F:sequence-specific DNA binding"/>
    <property type="evidence" value="ECO:0007669"/>
    <property type="project" value="TreeGrafter"/>
</dbReference>
<dbReference type="EMBL" id="LUAX01000008">
    <property type="protein sequence ID" value="OAM96883.1"/>
    <property type="molecule type" value="Genomic_DNA"/>
</dbReference>
<dbReference type="GO" id="GO:0006351">
    <property type="term" value="P:DNA-templated transcription"/>
    <property type="evidence" value="ECO:0007669"/>
    <property type="project" value="TreeGrafter"/>
</dbReference>
<dbReference type="Pfam" id="PF03466">
    <property type="entry name" value="LysR_substrate"/>
    <property type="match status" value="1"/>
</dbReference>
<dbReference type="EMBL" id="JAPFIT010000033">
    <property type="protein sequence ID" value="MDC5743324.1"/>
    <property type="molecule type" value="Genomic_DNA"/>
</dbReference>
<dbReference type="InterPro" id="IPR058163">
    <property type="entry name" value="LysR-type_TF_proteobact-type"/>
</dbReference>
<dbReference type="RefSeq" id="WP_069669871.1">
    <property type="nucleotide sequence ID" value="NZ_JAPFIM010000025.1"/>
</dbReference>
<evidence type="ECO:0000259" key="5">
    <source>
        <dbReference type="PROSITE" id="PS50931"/>
    </source>
</evidence>
<keyword evidence="9" id="KW-1185">Reference proteome</keyword>
<evidence type="ECO:0000313" key="6">
    <source>
        <dbReference type="EMBL" id="MDC5743324.1"/>
    </source>
</evidence>
<dbReference type="InterPro" id="IPR000847">
    <property type="entry name" value="LysR_HTH_N"/>
</dbReference>
<dbReference type="AlphaFoldDB" id="A0A178J481"/>
<keyword evidence="7" id="KW-0614">Plasmid</keyword>
<dbReference type="Gene3D" id="3.40.190.290">
    <property type="match status" value="1"/>
</dbReference>
<dbReference type="SUPFAM" id="SSF46785">
    <property type="entry name" value="Winged helix' DNA-binding domain"/>
    <property type="match status" value="1"/>
</dbReference>
<evidence type="ECO:0000313" key="9">
    <source>
        <dbReference type="Proteomes" id="UP001150001"/>
    </source>
</evidence>
<dbReference type="PANTHER" id="PTHR30537:SF5">
    <property type="entry name" value="HTH-TYPE TRANSCRIPTIONAL ACTIVATOR TTDR-RELATED"/>
    <property type="match status" value="1"/>
</dbReference>
<dbReference type="CDD" id="cd08422">
    <property type="entry name" value="PBP2_CrgA_like"/>
    <property type="match status" value="1"/>
</dbReference>
<proteinExistence type="inferred from homology"/>
<name>A0A178J481_9VIBR</name>
<dbReference type="Gene3D" id="1.10.10.10">
    <property type="entry name" value="Winged helix-like DNA-binding domain superfamily/Winged helix DNA-binding domain"/>
    <property type="match status" value="1"/>
</dbReference>
<dbReference type="InterPro" id="IPR036388">
    <property type="entry name" value="WH-like_DNA-bd_sf"/>
</dbReference>
<dbReference type="SUPFAM" id="SSF53850">
    <property type="entry name" value="Periplasmic binding protein-like II"/>
    <property type="match status" value="1"/>
</dbReference>
<comment type="similarity">
    <text evidence="1">Belongs to the LysR transcriptional regulatory family.</text>
</comment>
<dbReference type="Proteomes" id="UP001150001">
    <property type="component" value="Unassembled WGS sequence"/>
</dbReference>
<geneLocation type="plasmid" evidence="7">
    <name>p251_like</name>
</geneLocation>
<evidence type="ECO:0000313" key="8">
    <source>
        <dbReference type="Proteomes" id="UP000094761"/>
    </source>
</evidence>
<comment type="caution">
    <text evidence="7">The sequence shown here is derived from an EMBL/GenBank/DDBJ whole genome shotgun (WGS) entry which is preliminary data.</text>
</comment>
<gene>
    <name evidence="7" type="ORF">AZ468_24685</name>
    <name evidence="6" type="ORF">OPW20_24995</name>
</gene>
<dbReference type="PROSITE" id="PS50931">
    <property type="entry name" value="HTH_LYSR"/>
    <property type="match status" value="1"/>
</dbReference>
<keyword evidence="2" id="KW-0805">Transcription regulation</keyword>
<dbReference type="PANTHER" id="PTHR30537">
    <property type="entry name" value="HTH-TYPE TRANSCRIPTIONAL REGULATOR"/>
    <property type="match status" value="1"/>
</dbReference>
<dbReference type="GeneID" id="78078919"/>
<reference evidence="7 8" key="1">
    <citation type="submission" date="2016-03" db="EMBL/GenBank/DDBJ databases">
        <title>Draft genome sequence of the Vibrio tubiashii subs. europaeus.</title>
        <authorList>
            <person name="Spinard E."/>
            <person name="Dubert J."/>
            <person name="Nelson D.R."/>
            <person name="Barja J.L."/>
        </authorList>
    </citation>
    <scope>NUCLEOTIDE SEQUENCE [LARGE SCALE GENOMIC DNA]</scope>
    <source>
        <strain evidence="8">PP-638</strain>
        <strain evidence="7">PP2-638</strain>
        <plasmid evidence="7">p251_like</plasmid>
    </source>
</reference>
<dbReference type="InterPro" id="IPR005119">
    <property type="entry name" value="LysR_subst-bd"/>
</dbReference>
<protein>
    <submittedName>
        <fullName evidence="7">LysR family transcriptional regulator</fullName>
    </submittedName>
</protein>
<evidence type="ECO:0000256" key="4">
    <source>
        <dbReference type="ARBA" id="ARBA00023163"/>
    </source>
</evidence>